<organism evidence="2 3">
    <name type="scientific">Candidatus Staskawiczbacteria bacterium RIFCSPHIGHO2_01_FULL_36_16</name>
    <dbReference type="NCBI Taxonomy" id="1802200"/>
    <lineage>
        <taxon>Bacteria</taxon>
        <taxon>Candidatus Staskawicziibacteriota</taxon>
    </lineage>
</organism>
<protein>
    <recommendedName>
        <fullName evidence="4">Glycoside hydrolase family 5 domain-containing protein</fullName>
    </recommendedName>
</protein>
<accession>A0A1G2HP11</accession>
<keyword evidence="1" id="KW-1133">Transmembrane helix</keyword>
<sequence length="350" mass="41242">MNIIFKILIILAVIALGLGVLVFCYFFVGKAQEAENITWGVDFSQMQAQSLKLNWKNVYLAILDDLGAKNIKLHTQWDWVEGDPPSPKASDGQEKHNYYFDDIDWQLAQAKKNGAEIIYVVGMKSGRWPECHIPEWASNLSEQQQKDAILSYMEEVILRYKDNEEITYWQVENEPLFKFGECPSWYYNNTNFLKQEVALVKSLDPSRKVIVSDSGEGSMWFDAAKIGDTVGTTMYREAWAHISDSFGFYFHYFFSPVYYSRKALIIKKLFRKDVICIEFQAEPWASKPFYDVPLSEQYKTMDLKRFKDNIEYAKKTGFDTFYFWGVEWWYWMKTKQNQPEIWNEAKLLFQ</sequence>
<dbReference type="InterPro" id="IPR017853">
    <property type="entry name" value="GH"/>
</dbReference>
<keyword evidence="1" id="KW-0812">Transmembrane</keyword>
<evidence type="ECO:0000313" key="2">
    <source>
        <dbReference type="EMBL" id="OGZ64010.1"/>
    </source>
</evidence>
<comment type="caution">
    <text evidence="2">The sequence shown here is derived from an EMBL/GenBank/DDBJ whole genome shotgun (WGS) entry which is preliminary data.</text>
</comment>
<dbReference type="EMBL" id="MHOM01000027">
    <property type="protein sequence ID" value="OGZ64010.1"/>
    <property type="molecule type" value="Genomic_DNA"/>
</dbReference>
<evidence type="ECO:0000313" key="3">
    <source>
        <dbReference type="Proteomes" id="UP000177190"/>
    </source>
</evidence>
<reference evidence="2 3" key="1">
    <citation type="journal article" date="2016" name="Nat. Commun.">
        <title>Thousands of microbial genomes shed light on interconnected biogeochemical processes in an aquifer system.</title>
        <authorList>
            <person name="Anantharaman K."/>
            <person name="Brown C.T."/>
            <person name="Hug L.A."/>
            <person name="Sharon I."/>
            <person name="Castelle C.J."/>
            <person name="Probst A.J."/>
            <person name="Thomas B.C."/>
            <person name="Singh A."/>
            <person name="Wilkins M.J."/>
            <person name="Karaoz U."/>
            <person name="Brodie E.L."/>
            <person name="Williams K.H."/>
            <person name="Hubbard S.S."/>
            <person name="Banfield J.F."/>
        </authorList>
    </citation>
    <scope>NUCLEOTIDE SEQUENCE [LARGE SCALE GENOMIC DNA]</scope>
</reference>
<dbReference type="AlphaFoldDB" id="A0A1G2HP11"/>
<name>A0A1G2HP11_9BACT</name>
<dbReference type="Gene3D" id="3.20.20.80">
    <property type="entry name" value="Glycosidases"/>
    <property type="match status" value="1"/>
</dbReference>
<keyword evidence="1" id="KW-0472">Membrane</keyword>
<dbReference type="SUPFAM" id="SSF51445">
    <property type="entry name" value="(Trans)glycosidases"/>
    <property type="match status" value="1"/>
</dbReference>
<evidence type="ECO:0000256" key="1">
    <source>
        <dbReference type="SAM" id="Phobius"/>
    </source>
</evidence>
<feature type="transmembrane region" description="Helical" evidence="1">
    <location>
        <begin position="7"/>
        <end position="28"/>
    </location>
</feature>
<evidence type="ECO:0008006" key="4">
    <source>
        <dbReference type="Google" id="ProtNLM"/>
    </source>
</evidence>
<gene>
    <name evidence="2" type="ORF">A2812_00710</name>
</gene>
<dbReference type="Proteomes" id="UP000177190">
    <property type="component" value="Unassembled WGS sequence"/>
</dbReference>
<proteinExistence type="predicted"/>
<dbReference type="STRING" id="1802200.A2812_00710"/>